<evidence type="ECO:0000313" key="3">
    <source>
        <dbReference type="Proteomes" id="UP000807306"/>
    </source>
</evidence>
<keyword evidence="3" id="KW-1185">Reference proteome</keyword>
<evidence type="ECO:0000256" key="1">
    <source>
        <dbReference type="SAM" id="SignalP"/>
    </source>
</evidence>
<feature type="chain" id="PRO_5040504212" evidence="1">
    <location>
        <begin position="24"/>
        <end position="115"/>
    </location>
</feature>
<protein>
    <submittedName>
        <fullName evidence="2">Uncharacterized protein</fullName>
    </submittedName>
</protein>
<proteinExistence type="predicted"/>
<reference evidence="2" key="1">
    <citation type="submission" date="2020-11" db="EMBL/GenBank/DDBJ databases">
        <authorList>
            <consortium name="DOE Joint Genome Institute"/>
            <person name="Ahrendt S."/>
            <person name="Riley R."/>
            <person name="Andreopoulos W."/>
            <person name="Labutti K."/>
            <person name="Pangilinan J."/>
            <person name="Ruiz-Duenas F.J."/>
            <person name="Barrasa J.M."/>
            <person name="Sanchez-Garcia M."/>
            <person name="Camarero S."/>
            <person name="Miyauchi S."/>
            <person name="Serrano A."/>
            <person name="Linde D."/>
            <person name="Babiker R."/>
            <person name="Drula E."/>
            <person name="Ayuso-Fernandez I."/>
            <person name="Pacheco R."/>
            <person name="Padilla G."/>
            <person name="Ferreira P."/>
            <person name="Barriuso J."/>
            <person name="Kellner H."/>
            <person name="Castanera R."/>
            <person name="Alfaro M."/>
            <person name="Ramirez L."/>
            <person name="Pisabarro A.G."/>
            <person name="Kuo A."/>
            <person name="Tritt A."/>
            <person name="Lipzen A."/>
            <person name="He G."/>
            <person name="Yan M."/>
            <person name="Ng V."/>
            <person name="Cullen D."/>
            <person name="Martin F."/>
            <person name="Rosso M.-N."/>
            <person name="Henrissat B."/>
            <person name="Hibbett D."/>
            <person name="Martinez A.T."/>
            <person name="Grigoriev I.V."/>
        </authorList>
    </citation>
    <scope>NUCLEOTIDE SEQUENCE</scope>
    <source>
        <strain evidence="2">CBS 506.95</strain>
    </source>
</reference>
<dbReference type="Proteomes" id="UP000807306">
    <property type="component" value="Unassembled WGS sequence"/>
</dbReference>
<dbReference type="AlphaFoldDB" id="A0A9P6EDV4"/>
<sequence>MKSNQLVVMQAFFLLCLITSTTANDHEVQTVNPKDTVLDSTMAEEIKKCIARCHKIQDGYAKQGCIAGCMRKAPPAKFNKRELEGREFVEQILEARDYVERILEARDFLDDLARY</sequence>
<name>A0A9P6EDV4_9AGAR</name>
<dbReference type="EMBL" id="MU157859">
    <property type="protein sequence ID" value="KAF9527636.1"/>
    <property type="molecule type" value="Genomic_DNA"/>
</dbReference>
<comment type="caution">
    <text evidence="2">The sequence shown here is derived from an EMBL/GenBank/DDBJ whole genome shotgun (WGS) entry which is preliminary data.</text>
</comment>
<keyword evidence="1" id="KW-0732">Signal</keyword>
<gene>
    <name evidence="2" type="ORF">CPB83DRAFT_884057</name>
</gene>
<evidence type="ECO:0000313" key="2">
    <source>
        <dbReference type="EMBL" id="KAF9527636.1"/>
    </source>
</evidence>
<accession>A0A9P6EDV4</accession>
<organism evidence="2 3">
    <name type="scientific">Crepidotus variabilis</name>
    <dbReference type="NCBI Taxonomy" id="179855"/>
    <lineage>
        <taxon>Eukaryota</taxon>
        <taxon>Fungi</taxon>
        <taxon>Dikarya</taxon>
        <taxon>Basidiomycota</taxon>
        <taxon>Agaricomycotina</taxon>
        <taxon>Agaricomycetes</taxon>
        <taxon>Agaricomycetidae</taxon>
        <taxon>Agaricales</taxon>
        <taxon>Agaricineae</taxon>
        <taxon>Crepidotaceae</taxon>
        <taxon>Crepidotus</taxon>
    </lineage>
</organism>
<feature type="signal peptide" evidence="1">
    <location>
        <begin position="1"/>
        <end position="23"/>
    </location>
</feature>